<dbReference type="InterPro" id="IPR029044">
    <property type="entry name" value="Nucleotide-diphossugar_trans"/>
</dbReference>
<dbReference type="OrthoDB" id="6383742at2"/>
<sequence>MPVSFSVIVTTYNSSAFVNRAIESLKNQTLPPMEVLIVDDCSSDNTIDVIKQLITGDERFRIIALPVNGGPSAARNAGIGLAGGEWIATLDADDAYAPERLEKLSAAIEQTGPLDMVADDLLFYDSDIRTETGASGAIRDFGGKIISLPIFFQYNLVNGQRTDWGLLKPCFRRAFLTETGQLYPTTIRHGEDFLFFTNLLLKGARWGLVDQPLYIYTQRVGSVSQKLSEVTRTTVAYGALAKSALNLTKYDQISSNKNMMRLLTERANNLMKLDDAHFFSVAIRRKDIKGLLQRAMSRPVFVPHVVECVFLAVKRRVRRVSWLGKA</sequence>
<keyword evidence="3" id="KW-1185">Reference proteome</keyword>
<organism evidence="2 3">
    <name type="scientific">Acetobacter oeni</name>
    <dbReference type="NCBI Taxonomy" id="304077"/>
    <lineage>
        <taxon>Bacteria</taxon>
        <taxon>Pseudomonadati</taxon>
        <taxon>Pseudomonadota</taxon>
        <taxon>Alphaproteobacteria</taxon>
        <taxon>Acetobacterales</taxon>
        <taxon>Acetobacteraceae</taxon>
        <taxon>Acetobacter</taxon>
    </lineage>
</organism>
<comment type="caution">
    <text evidence="2">The sequence shown here is derived from an EMBL/GenBank/DDBJ whole genome shotgun (WGS) entry which is preliminary data.</text>
</comment>
<reference evidence="2 3" key="1">
    <citation type="submission" date="2019-07" db="EMBL/GenBank/DDBJ databases">
        <title>Whole genome shotgun sequence of Acetobacter oeni NBRC 105207.</title>
        <authorList>
            <person name="Hosoyama A."/>
            <person name="Uohara A."/>
            <person name="Ohji S."/>
            <person name="Ichikawa N."/>
        </authorList>
    </citation>
    <scope>NUCLEOTIDE SEQUENCE [LARGE SCALE GENOMIC DNA]</scope>
    <source>
        <strain evidence="2 3">NBRC 105207</strain>
    </source>
</reference>
<dbReference type="InterPro" id="IPR050834">
    <property type="entry name" value="Glycosyltransf_2"/>
</dbReference>
<dbReference type="PANTHER" id="PTHR43685:SF2">
    <property type="entry name" value="GLYCOSYLTRANSFERASE 2-LIKE DOMAIN-CONTAINING PROTEIN"/>
    <property type="match status" value="1"/>
</dbReference>
<dbReference type="Proteomes" id="UP000321746">
    <property type="component" value="Unassembled WGS sequence"/>
</dbReference>
<proteinExistence type="predicted"/>
<evidence type="ECO:0000259" key="1">
    <source>
        <dbReference type="Pfam" id="PF00535"/>
    </source>
</evidence>
<dbReference type="RefSeq" id="WP_146884789.1">
    <property type="nucleotide sequence ID" value="NZ_BJYG01000001.1"/>
</dbReference>
<feature type="domain" description="Glycosyltransferase 2-like" evidence="1">
    <location>
        <begin position="6"/>
        <end position="131"/>
    </location>
</feature>
<dbReference type="InterPro" id="IPR001173">
    <property type="entry name" value="Glyco_trans_2-like"/>
</dbReference>
<evidence type="ECO:0000313" key="3">
    <source>
        <dbReference type="Proteomes" id="UP000321746"/>
    </source>
</evidence>
<dbReference type="Gene3D" id="3.90.550.10">
    <property type="entry name" value="Spore Coat Polysaccharide Biosynthesis Protein SpsA, Chain A"/>
    <property type="match status" value="1"/>
</dbReference>
<name>A0A511XFV0_9PROT</name>
<protein>
    <recommendedName>
        <fullName evidence="1">Glycosyltransferase 2-like domain-containing protein</fullName>
    </recommendedName>
</protein>
<dbReference type="PANTHER" id="PTHR43685">
    <property type="entry name" value="GLYCOSYLTRANSFERASE"/>
    <property type="match status" value="1"/>
</dbReference>
<dbReference type="AlphaFoldDB" id="A0A511XFV0"/>
<dbReference type="CDD" id="cd00761">
    <property type="entry name" value="Glyco_tranf_GTA_type"/>
    <property type="match status" value="1"/>
</dbReference>
<accession>A0A511XFV0</accession>
<evidence type="ECO:0000313" key="2">
    <source>
        <dbReference type="EMBL" id="GEN61843.1"/>
    </source>
</evidence>
<dbReference type="Pfam" id="PF00535">
    <property type="entry name" value="Glycos_transf_2"/>
    <property type="match status" value="1"/>
</dbReference>
<dbReference type="SUPFAM" id="SSF53448">
    <property type="entry name" value="Nucleotide-diphospho-sugar transferases"/>
    <property type="match status" value="1"/>
</dbReference>
<dbReference type="EMBL" id="BJYG01000001">
    <property type="protein sequence ID" value="GEN61843.1"/>
    <property type="molecule type" value="Genomic_DNA"/>
</dbReference>
<gene>
    <name evidence="2" type="ORF">AOE01nite_00670</name>
</gene>